<dbReference type="Proteomes" id="UP000654304">
    <property type="component" value="Unassembled WGS sequence"/>
</dbReference>
<feature type="transmembrane region" description="Helical" evidence="1">
    <location>
        <begin position="20"/>
        <end position="39"/>
    </location>
</feature>
<keyword evidence="1" id="KW-0472">Membrane</keyword>
<evidence type="ECO:0000313" key="3">
    <source>
        <dbReference type="Proteomes" id="UP000654304"/>
    </source>
</evidence>
<keyword evidence="3" id="KW-1185">Reference proteome</keyword>
<accession>A0ABR7A0N7</accession>
<evidence type="ECO:0000313" key="2">
    <source>
        <dbReference type="EMBL" id="MBC3930414.1"/>
    </source>
</evidence>
<organism evidence="2 3">
    <name type="scientific">Undibacterium curvum</name>
    <dbReference type="NCBI Taxonomy" id="2762294"/>
    <lineage>
        <taxon>Bacteria</taxon>
        <taxon>Pseudomonadati</taxon>
        <taxon>Pseudomonadota</taxon>
        <taxon>Betaproteobacteria</taxon>
        <taxon>Burkholderiales</taxon>
        <taxon>Oxalobacteraceae</taxon>
        <taxon>Undibacterium</taxon>
    </lineage>
</organism>
<evidence type="ECO:0000256" key="1">
    <source>
        <dbReference type="SAM" id="Phobius"/>
    </source>
</evidence>
<proteinExistence type="predicted"/>
<keyword evidence="1" id="KW-0812">Transmembrane</keyword>
<reference evidence="2 3" key="1">
    <citation type="submission" date="2020-08" db="EMBL/GenBank/DDBJ databases">
        <title>Novel species isolated from subtropical streams in China.</title>
        <authorList>
            <person name="Lu H."/>
        </authorList>
    </citation>
    <scope>NUCLEOTIDE SEQUENCE [LARGE SCALE GENOMIC DNA]</scope>
    <source>
        <strain evidence="2 3">CY22W</strain>
    </source>
</reference>
<name>A0ABR7A0N7_9BURK</name>
<keyword evidence="1" id="KW-1133">Transmembrane helix</keyword>
<sequence length="212" mass="23507">MEKQNYLIEQLIMQNRLLKLILSVLVVTLSAIGLMAARAPEGVTESIRTRELLVVDSNNVIRARVSGDMPDAIMANGHVSKRGAKAAGFMIYDQEGIERGGYVTFDHGNAMLSLDSKYRMVANLIAGPEEDGVSVLNLHTKNSSLELRSDPEGSRLSVSKAHRVTYQHPEIETLSQGKCRSYKDLEKKYPGEGVCLDRFSQATCDRCFKSEQ</sequence>
<protein>
    <submittedName>
        <fullName evidence="2">Uncharacterized protein</fullName>
    </submittedName>
</protein>
<comment type="caution">
    <text evidence="2">The sequence shown here is derived from an EMBL/GenBank/DDBJ whole genome shotgun (WGS) entry which is preliminary data.</text>
</comment>
<dbReference type="RefSeq" id="WP_186902290.1">
    <property type="nucleotide sequence ID" value="NZ_JACOGD010000001.1"/>
</dbReference>
<dbReference type="EMBL" id="JACOGD010000001">
    <property type="protein sequence ID" value="MBC3930414.1"/>
    <property type="molecule type" value="Genomic_DNA"/>
</dbReference>
<gene>
    <name evidence="2" type="ORF">H8K43_01920</name>
</gene>